<proteinExistence type="inferred from homology"/>
<keyword evidence="2" id="KW-0186">Copper</keyword>
<evidence type="ECO:0000256" key="2">
    <source>
        <dbReference type="RuleBase" id="RU000393"/>
    </source>
</evidence>
<comment type="caution">
    <text evidence="5">The sequence shown here is derived from an EMBL/GenBank/DDBJ whole genome shotgun (WGS) entry which is preliminary data.</text>
</comment>
<comment type="cofactor">
    <cofactor evidence="2">
        <name>Cu cation</name>
        <dbReference type="ChEBI" id="CHEBI:23378"/>
    </cofactor>
    <text evidence="2">Binds 1 copper ion per subunit.</text>
</comment>
<dbReference type="AlphaFoldDB" id="A0A2N0VDY4"/>
<dbReference type="InterPro" id="IPR036423">
    <property type="entry name" value="SOD-like_Cu/Zn_dom_sf"/>
</dbReference>
<dbReference type="PRINTS" id="PR00068">
    <property type="entry name" value="CUZNDISMTASE"/>
</dbReference>
<evidence type="ECO:0000259" key="4">
    <source>
        <dbReference type="Pfam" id="PF00080"/>
    </source>
</evidence>
<feature type="chain" id="PRO_5014961928" description="Superoxide dismutase [Cu-Zn]" evidence="3">
    <location>
        <begin position="22"/>
        <end position="186"/>
    </location>
</feature>
<organism evidence="5 6">
    <name type="scientific">Rhodohalobacter barkolensis</name>
    <dbReference type="NCBI Taxonomy" id="2053187"/>
    <lineage>
        <taxon>Bacteria</taxon>
        <taxon>Pseudomonadati</taxon>
        <taxon>Balneolota</taxon>
        <taxon>Balneolia</taxon>
        <taxon>Balneolales</taxon>
        <taxon>Balneolaceae</taxon>
        <taxon>Rhodohalobacter</taxon>
    </lineage>
</organism>
<dbReference type="RefSeq" id="WP_101074474.1">
    <property type="nucleotide sequence ID" value="NZ_PISP01000007.1"/>
</dbReference>
<evidence type="ECO:0000256" key="3">
    <source>
        <dbReference type="SAM" id="SignalP"/>
    </source>
</evidence>
<comment type="catalytic activity">
    <reaction evidence="2">
        <text>2 superoxide + 2 H(+) = H2O2 + O2</text>
        <dbReference type="Rhea" id="RHEA:20696"/>
        <dbReference type="ChEBI" id="CHEBI:15378"/>
        <dbReference type="ChEBI" id="CHEBI:15379"/>
        <dbReference type="ChEBI" id="CHEBI:16240"/>
        <dbReference type="ChEBI" id="CHEBI:18421"/>
        <dbReference type="EC" id="1.15.1.1"/>
    </reaction>
</comment>
<dbReference type="SUPFAM" id="SSF49329">
    <property type="entry name" value="Cu,Zn superoxide dismutase-like"/>
    <property type="match status" value="1"/>
</dbReference>
<dbReference type="GO" id="GO:0005507">
    <property type="term" value="F:copper ion binding"/>
    <property type="evidence" value="ECO:0007669"/>
    <property type="project" value="InterPro"/>
</dbReference>
<dbReference type="PROSITE" id="PS51257">
    <property type="entry name" value="PROKAR_LIPOPROTEIN"/>
    <property type="match status" value="1"/>
</dbReference>
<dbReference type="InterPro" id="IPR001424">
    <property type="entry name" value="SOD_Cu_Zn_dom"/>
</dbReference>
<feature type="domain" description="Superoxide dismutase copper/zinc binding" evidence="4">
    <location>
        <begin position="51"/>
        <end position="179"/>
    </location>
</feature>
<dbReference type="PANTHER" id="PTHR10003">
    <property type="entry name" value="SUPEROXIDE DISMUTASE CU-ZN -RELATED"/>
    <property type="match status" value="1"/>
</dbReference>
<dbReference type="EMBL" id="PISP01000007">
    <property type="protein sequence ID" value="PKD42399.1"/>
    <property type="molecule type" value="Genomic_DNA"/>
</dbReference>
<keyword evidence="2" id="KW-0862">Zinc</keyword>
<dbReference type="InterPro" id="IPR018152">
    <property type="entry name" value="SOD_Cu/Zn_BS"/>
</dbReference>
<dbReference type="GO" id="GO:0004784">
    <property type="term" value="F:superoxide dismutase activity"/>
    <property type="evidence" value="ECO:0007669"/>
    <property type="project" value="UniProtKB-EC"/>
</dbReference>
<protein>
    <recommendedName>
        <fullName evidence="2">Superoxide dismutase [Cu-Zn]</fullName>
        <ecNumber evidence="2">1.15.1.1</ecNumber>
    </recommendedName>
</protein>
<dbReference type="OrthoDB" id="9792957at2"/>
<keyword evidence="2" id="KW-0479">Metal-binding</keyword>
<name>A0A2N0VDY4_9BACT</name>
<comment type="similarity">
    <text evidence="1 2">Belongs to the Cu-Zn superoxide dismutase family.</text>
</comment>
<accession>A0A2N0VDY4</accession>
<evidence type="ECO:0000313" key="5">
    <source>
        <dbReference type="EMBL" id="PKD42399.1"/>
    </source>
</evidence>
<keyword evidence="2" id="KW-0560">Oxidoreductase</keyword>
<sequence length="186" mass="19850">MMKYISIALMALFLFASCAEQEQEEVEMEYQTQSEDKAVAVLHATEGNSAEGTVVFTQTDEGVRVEASISGLEANSMHGFHIHEFGDCRADDGTSAAGHFNPEEMEHGGPDDDVRHVGDLGNLESDEDGNANVDFVDPRLQLSGMTSIMGRGVIVHAGEDDLESQPTGDAGARLSCGVIGVANPDY</sequence>
<evidence type="ECO:0000313" key="6">
    <source>
        <dbReference type="Proteomes" id="UP000233398"/>
    </source>
</evidence>
<dbReference type="Proteomes" id="UP000233398">
    <property type="component" value="Unassembled WGS sequence"/>
</dbReference>
<keyword evidence="6" id="KW-1185">Reference proteome</keyword>
<dbReference type="Pfam" id="PF00080">
    <property type="entry name" value="Sod_Cu"/>
    <property type="match status" value="1"/>
</dbReference>
<dbReference type="InterPro" id="IPR024134">
    <property type="entry name" value="SOD_Cu/Zn_/chaperone"/>
</dbReference>
<dbReference type="Gene3D" id="2.60.40.200">
    <property type="entry name" value="Superoxide dismutase, copper/zinc binding domain"/>
    <property type="match status" value="1"/>
</dbReference>
<feature type="signal peptide" evidence="3">
    <location>
        <begin position="1"/>
        <end position="21"/>
    </location>
</feature>
<evidence type="ECO:0000256" key="1">
    <source>
        <dbReference type="ARBA" id="ARBA00010457"/>
    </source>
</evidence>
<reference evidence="5 6" key="1">
    <citation type="submission" date="2017-11" db="EMBL/GenBank/DDBJ databases">
        <title>Rhodohalobacter 15182 sp. nov., isolated from a salt lake.</title>
        <authorList>
            <person name="Han S."/>
        </authorList>
    </citation>
    <scope>NUCLEOTIDE SEQUENCE [LARGE SCALE GENOMIC DNA]</scope>
    <source>
        <strain evidence="5 6">15182</strain>
    </source>
</reference>
<dbReference type="EC" id="1.15.1.1" evidence="2"/>
<gene>
    <name evidence="5" type="ORF">CWD77_15270</name>
</gene>
<dbReference type="PROSITE" id="PS00332">
    <property type="entry name" value="SOD_CU_ZN_2"/>
    <property type="match status" value="1"/>
</dbReference>
<comment type="cofactor">
    <cofactor evidence="2">
        <name>Zn(2+)</name>
        <dbReference type="ChEBI" id="CHEBI:29105"/>
    </cofactor>
    <text evidence="2">Binds 1 zinc ion per subunit.</text>
</comment>
<keyword evidence="3" id="KW-0732">Signal</keyword>
<comment type="function">
    <text evidence="2">Destroys radicals which are normally produced within the cells and which are toxic to biological systems.</text>
</comment>
<dbReference type="CDD" id="cd00305">
    <property type="entry name" value="Cu-Zn_Superoxide_Dismutase"/>
    <property type="match status" value="1"/>
</dbReference>